<keyword evidence="1" id="KW-0067">ATP-binding</keyword>
<dbReference type="EMBL" id="JAWJAC010000016">
    <property type="protein sequence ID" value="MDV2865146.1"/>
    <property type="molecule type" value="Genomic_DNA"/>
</dbReference>
<dbReference type="SUPFAM" id="SSF56059">
    <property type="entry name" value="Glutathione synthetase ATP-binding domain-like"/>
    <property type="match status" value="1"/>
</dbReference>
<keyword evidence="1" id="KW-0547">Nucleotide-binding</keyword>
<dbReference type="Gene3D" id="3.40.50.20">
    <property type="match status" value="1"/>
</dbReference>
<reference evidence="3 4" key="1">
    <citation type="submission" date="2023-10" db="EMBL/GenBank/DDBJ databases">
        <title>Phytobacter spp. The emergence of a new genus of hospital-origin enterobacteria encoding carbapenemases in Argentina.</title>
        <authorList>
            <person name="Vay C."/>
            <person name="Almuzara M."/>
            <person name="Traglia G.M."/>
            <person name="Campos J."/>
        </authorList>
    </citation>
    <scope>NUCLEOTIDE SEQUENCE [LARGE SCALE GENOMIC DNA]</scope>
    <source>
        <strain evidence="3 4">CVMA36</strain>
    </source>
</reference>
<organism evidence="3 4">
    <name type="scientific">Phytobacter ursingii</name>
    <dbReference type="NCBI Taxonomy" id="1972431"/>
    <lineage>
        <taxon>Bacteria</taxon>
        <taxon>Pseudomonadati</taxon>
        <taxon>Pseudomonadota</taxon>
        <taxon>Gammaproteobacteria</taxon>
        <taxon>Enterobacterales</taxon>
        <taxon>Enterobacteriaceae</taxon>
        <taxon>Phytobacter</taxon>
    </lineage>
</organism>
<evidence type="ECO:0000313" key="3">
    <source>
        <dbReference type="EMBL" id="MDV2865146.1"/>
    </source>
</evidence>
<sequence length="422" mass="48521">MINVLISPAGTEIGREIWLSLRYEKTVKLFLAGSDYDNHARYNDEQYHILPNVNEDGWLEALQAFVLLYDIHFIFPAHDDALLAYAQHQSEISAKVVSSNTQCCEITRYKSRTYDKLRDIVPVPRCYKSAEEVENWPVFIKPDRGQGAQGALKVNDKATLEIQLRDNSDLLICEYLPGSEYTVDCFTRENHGVVFCQPRTRERIRAGISMASETIELPGILEMAQAISERLQLKGAWFFQVKLATNGTLTLLEVAPRIAGTMAVNRVRGVNFALLSLYEHQNMPVTIDALKPTNRISRALTNRFRCDLPFGHVYVDFDDTLIIHNKLCLPLVHFLYQCVNEGIPCYLISRHDGDLHEKLKHWRIESLFDEVIHLRQEEEKSRFIKHADAIFIDDSFRERHEVHCALGINTFDVSMLDLLLKE</sequence>
<dbReference type="PROSITE" id="PS50975">
    <property type="entry name" value="ATP_GRASP"/>
    <property type="match status" value="1"/>
</dbReference>
<evidence type="ECO:0000313" key="4">
    <source>
        <dbReference type="Proteomes" id="UP001286589"/>
    </source>
</evidence>
<proteinExistence type="predicted"/>
<dbReference type="RefSeq" id="WP_142518003.1">
    <property type="nucleotide sequence ID" value="NZ_JAWJAC010000016.1"/>
</dbReference>
<protein>
    <submittedName>
        <fullName evidence="3">ATP-grasp domain-containing protein</fullName>
    </submittedName>
</protein>
<dbReference type="Gene3D" id="3.30.470.20">
    <property type="entry name" value="ATP-grasp fold, B domain"/>
    <property type="match status" value="1"/>
</dbReference>
<feature type="domain" description="ATP-grasp" evidence="2">
    <location>
        <begin position="111"/>
        <end position="281"/>
    </location>
</feature>
<gene>
    <name evidence="3" type="ORF">R0H02_22130</name>
</gene>
<evidence type="ECO:0000256" key="1">
    <source>
        <dbReference type="PROSITE-ProRule" id="PRU00409"/>
    </source>
</evidence>
<dbReference type="InterPro" id="IPR011761">
    <property type="entry name" value="ATP-grasp"/>
</dbReference>
<dbReference type="CDD" id="cd01427">
    <property type="entry name" value="HAD_like"/>
    <property type="match status" value="1"/>
</dbReference>
<keyword evidence="4" id="KW-1185">Reference proteome</keyword>
<dbReference type="Pfam" id="PF15632">
    <property type="entry name" value="ATPgrasp_Ter"/>
    <property type="match status" value="1"/>
</dbReference>
<dbReference type="Proteomes" id="UP001286589">
    <property type="component" value="Unassembled WGS sequence"/>
</dbReference>
<name>A0AB35RU69_9ENTR</name>
<dbReference type="GO" id="GO:0005524">
    <property type="term" value="F:ATP binding"/>
    <property type="evidence" value="ECO:0007669"/>
    <property type="project" value="UniProtKB-UniRule"/>
</dbReference>
<accession>A0AB35RU69</accession>
<evidence type="ECO:0000259" key="2">
    <source>
        <dbReference type="PROSITE" id="PS50975"/>
    </source>
</evidence>
<dbReference type="GO" id="GO:0046872">
    <property type="term" value="F:metal ion binding"/>
    <property type="evidence" value="ECO:0007669"/>
    <property type="project" value="InterPro"/>
</dbReference>
<comment type="caution">
    <text evidence="3">The sequence shown here is derived from an EMBL/GenBank/DDBJ whole genome shotgun (WGS) entry which is preliminary data.</text>
</comment>
<dbReference type="AlphaFoldDB" id="A0AB35RU69"/>